<dbReference type="InterPro" id="IPR011006">
    <property type="entry name" value="CheY-like_superfamily"/>
</dbReference>
<dbReference type="CDD" id="cd06170">
    <property type="entry name" value="LuxR_C_like"/>
    <property type="match status" value="1"/>
</dbReference>
<proteinExistence type="predicted"/>
<dbReference type="SMART" id="SM00448">
    <property type="entry name" value="REC"/>
    <property type="match status" value="1"/>
</dbReference>
<dbReference type="PROSITE" id="PS50110">
    <property type="entry name" value="RESPONSE_REGULATORY"/>
    <property type="match status" value="1"/>
</dbReference>
<dbReference type="Gene3D" id="3.40.50.2300">
    <property type="match status" value="1"/>
</dbReference>
<dbReference type="GO" id="GO:0006355">
    <property type="term" value="P:regulation of DNA-templated transcription"/>
    <property type="evidence" value="ECO:0007669"/>
    <property type="project" value="InterPro"/>
</dbReference>
<keyword evidence="9" id="KW-1185">Reference proteome</keyword>
<dbReference type="Proteomes" id="UP000198122">
    <property type="component" value="Unassembled WGS sequence"/>
</dbReference>
<evidence type="ECO:0000313" key="8">
    <source>
        <dbReference type="EMBL" id="SNC74304.1"/>
    </source>
</evidence>
<keyword evidence="4" id="KW-0804">Transcription</keyword>
<keyword evidence="3" id="KW-0238">DNA-binding</keyword>
<dbReference type="Pfam" id="PF00196">
    <property type="entry name" value="GerE"/>
    <property type="match status" value="1"/>
</dbReference>
<dbReference type="PANTHER" id="PTHR43214">
    <property type="entry name" value="TWO-COMPONENT RESPONSE REGULATOR"/>
    <property type="match status" value="1"/>
</dbReference>
<keyword evidence="2" id="KW-0805">Transcription regulation</keyword>
<feature type="domain" description="HTH luxR-type" evidence="6">
    <location>
        <begin position="169"/>
        <end position="234"/>
    </location>
</feature>
<dbReference type="InterPro" id="IPR001789">
    <property type="entry name" value="Sig_transdc_resp-reg_receiver"/>
</dbReference>
<dbReference type="Pfam" id="PF00072">
    <property type="entry name" value="Response_reg"/>
    <property type="match status" value="1"/>
</dbReference>
<dbReference type="GO" id="GO:0003677">
    <property type="term" value="F:DNA binding"/>
    <property type="evidence" value="ECO:0007669"/>
    <property type="project" value="UniProtKB-KW"/>
</dbReference>
<dbReference type="InterPro" id="IPR058245">
    <property type="entry name" value="NreC/VraR/RcsB-like_REC"/>
</dbReference>
<accession>A0A212U8D2</accession>
<dbReference type="CDD" id="cd17535">
    <property type="entry name" value="REC_NarL-like"/>
    <property type="match status" value="1"/>
</dbReference>
<sequence>MAGAAVLTLFAMPSAPSHPPRTRVLVVDDDQLLCAGLAAILRTTDDLEVVAAVHDGDQVLGAVDAHRPEVVLLDIRMPRLDGISVARLLATRPGAPRVVMMTTFDSEDTVLQALSAGAVGFLLKTADPRHIIDAVRSAAVGDSPLSPASARSLVRLVGPGSRAELLAEAGRRAELLTERERGVAARVGRGLTNTQIAREMHVGEATVKSHLAEVQRKWGCANRTQVAVLADRAGLTQEG</sequence>
<evidence type="ECO:0000313" key="9">
    <source>
        <dbReference type="Proteomes" id="UP000198122"/>
    </source>
</evidence>
<evidence type="ECO:0000256" key="2">
    <source>
        <dbReference type="ARBA" id="ARBA00023015"/>
    </source>
</evidence>
<dbReference type="EMBL" id="FYEZ01000004">
    <property type="protein sequence ID" value="SNC74304.1"/>
    <property type="molecule type" value="Genomic_DNA"/>
</dbReference>
<dbReference type="PANTHER" id="PTHR43214:SF24">
    <property type="entry name" value="TRANSCRIPTIONAL REGULATORY PROTEIN NARL-RELATED"/>
    <property type="match status" value="1"/>
</dbReference>
<evidence type="ECO:0000259" key="7">
    <source>
        <dbReference type="PROSITE" id="PS50110"/>
    </source>
</evidence>
<gene>
    <name evidence="8" type="ORF">SAMN05445756_2225</name>
</gene>
<dbReference type="PROSITE" id="PS50043">
    <property type="entry name" value="HTH_LUXR_2"/>
    <property type="match status" value="1"/>
</dbReference>
<name>A0A212U8D2_9MICO</name>
<keyword evidence="1 5" id="KW-0597">Phosphoprotein</keyword>
<evidence type="ECO:0000256" key="3">
    <source>
        <dbReference type="ARBA" id="ARBA00023125"/>
    </source>
</evidence>
<dbReference type="InterPro" id="IPR000792">
    <property type="entry name" value="Tscrpt_reg_LuxR_C"/>
</dbReference>
<feature type="modified residue" description="4-aspartylphosphate" evidence="5">
    <location>
        <position position="74"/>
    </location>
</feature>
<dbReference type="AlphaFoldDB" id="A0A212U8D2"/>
<reference evidence="8 9" key="1">
    <citation type="submission" date="2017-06" db="EMBL/GenBank/DDBJ databases">
        <authorList>
            <person name="Kim H.J."/>
            <person name="Triplett B.A."/>
        </authorList>
    </citation>
    <scope>NUCLEOTIDE SEQUENCE [LARGE SCALE GENOMIC DNA]</scope>
    <source>
        <strain evidence="8 9">DSM 22179</strain>
    </source>
</reference>
<dbReference type="InterPro" id="IPR039420">
    <property type="entry name" value="WalR-like"/>
</dbReference>
<dbReference type="SUPFAM" id="SSF46894">
    <property type="entry name" value="C-terminal effector domain of the bipartite response regulators"/>
    <property type="match status" value="1"/>
</dbReference>
<feature type="domain" description="Response regulatory" evidence="7">
    <location>
        <begin position="23"/>
        <end position="139"/>
    </location>
</feature>
<evidence type="ECO:0000256" key="5">
    <source>
        <dbReference type="PROSITE-ProRule" id="PRU00169"/>
    </source>
</evidence>
<dbReference type="GO" id="GO:0000160">
    <property type="term" value="P:phosphorelay signal transduction system"/>
    <property type="evidence" value="ECO:0007669"/>
    <property type="project" value="InterPro"/>
</dbReference>
<protein>
    <submittedName>
        <fullName evidence="8">Two component transcriptional regulator, LuxR family</fullName>
    </submittedName>
</protein>
<evidence type="ECO:0000256" key="1">
    <source>
        <dbReference type="ARBA" id="ARBA00022553"/>
    </source>
</evidence>
<organism evidence="8 9">
    <name type="scientific">Kytococcus aerolatus</name>
    <dbReference type="NCBI Taxonomy" id="592308"/>
    <lineage>
        <taxon>Bacteria</taxon>
        <taxon>Bacillati</taxon>
        <taxon>Actinomycetota</taxon>
        <taxon>Actinomycetes</taxon>
        <taxon>Micrococcales</taxon>
        <taxon>Kytococcaceae</taxon>
        <taxon>Kytococcus</taxon>
    </lineage>
</organism>
<dbReference type="InterPro" id="IPR016032">
    <property type="entry name" value="Sig_transdc_resp-reg_C-effctor"/>
</dbReference>
<evidence type="ECO:0000259" key="6">
    <source>
        <dbReference type="PROSITE" id="PS50043"/>
    </source>
</evidence>
<dbReference type="SUPFAM" id="SSF52172">
    <property type="entry name" value="CheY-like"/>
    <property type="match status" value="1"/>
</dbReference>
<dbReference type="PRINTS" id="PR00038">
    <property type="entry name" value="HTHLUXR"/>
</dbReference>
<evidence type="ECO:0000256" key="4">
    <source>
        <dbReference type="ARBA" id="ARBA00023163"/>
    </source>
</evidence>
<dbReference type="SMART" id="SM00421">
    <property type="entry name" value="HTH_LUXR"/>
    <property type="match status" value="1"/>
</dbReference>